<organism evidence="6 7">
    <name type="scientific">Lamprobacter modestohalophilus</name>
    <dbReference type="NCBI Taxonomy" id="1064514"/>
    <lineage>
        <taxon>Bacteria</taxon>
        <taxon>Pseudomonadati</taxon>
        <taxon>Pseudomonadota</taxon>
        <taxon>Gammaproteobacteria</taxon>
        <taxon>Chromatiales</taxon>
        <taxon>Chromatiaceae</taxon>
        <taxon>Lamprobacter</taxon>
    </lineage>
</organism>
<dbReference type="InterPro" id="IPR013767">
    <property type="entry name" value="PAS_fold"/>
</dbReference>
<dbReference type="Proteomes" id="UP001138768">
    <property type="component" value="Unassembled WGS sequence"/>
</dbReference>
<feature type="domain" description="GGDEF" evidence="5">
    <location>
        <begin position="647"/>
        <end position="780"/>
    </location>
</feature>
<protein>
    <recommendedName>
        <fullName evidence="8">EAL domain-containing protein</fullName>
    </recommendedName>
</protein>
<evidence type="ECO:0000313" key="7">
    <source>
        <dbReference type="Proteomes" id="UP001138768"/>
    </source>
</evidence>
<comment type="cofactor">
    <cofactor evidence="1">
        <name>Mg(2+)</name>
        <dbReference type="ChEBI" id="CHEBI:18420"/>
    </cofactor>
</comment>
<dbReference type="RefSeq" id="WP_200237306.1">
    <property type="nucleotide sequence ID" value="NZ_NRRY01000002.1"/>
</dbReference>
<dbReference type="PANTHER" id="PTHR44757:SF2">
    <property type="entry name" value="BIOFILM ARCHITECTURE MAINTENANCE PROTEIN MBAA"/>
    <property type="match status" value="1"/>
</dbReference>
<dbReference type="Gene3D" id="3.20.20.450">
    <property type="entry name" value="EAL domain"/>
    <property type="match status" value="1"/>
</dbReference>
<dbReference type="SUPFAM" id="SSF55785">
    <property type="entry name" value="PYP-like sensor domain (PAS domain)"/>
    <property type="match status" value="2"/>
</dbReference>
<dbReference type="Gene3D" id="3.30.450.20">
    <property type="entry name" value="PAS domain"/>
    <property type="match status" value="2"/>
</dbReference>
<dbReference type="SMART" id="SM00086">
    <property type="entry name" value="PAC"/>
    <property type="match status" value="2"/>
</dbReference>
<comment type="caution">
    <text evidence="6">The sequence shown here is derived from an EMBL/GenBank/DDBJ whole genome shotgun (WGS) entry which is preliminary data.</text>
</comment>
<evidence type="ECO:0000259" key="3">
    <source>
        <dbReference type="PROSITE" id="PS50113"/>
    </source>
</evidence>
<feature type="domain" description="PAS" evidence="2">
    <location>
        <begin position="497"/>
        <end position="536"/>
    </location>
</feature>
<dbReference type="InterPro" id="IPR000160">
    <property type="entry name" value="GGDEF_dom"/>
</dbReference>
<dbReference type="NCBIfam" id="TIGR00229">
    <property type="entry name" value="sensory_box"/>
    <property type="match status" value="2"/>
</dbReference>
<dbReference type="AlphaFoldDB" id="A0A9X0W524"/>
<gene>
    <name evidence="6" type="ORF">CKO42_01465</name>
</gene>
<feature type="domain" description="PAC" evidence="3">
    <location>
        <begin position="441"/>
        <end position="493"/>
    </location>
</feature>
<dbReference type="PROSITE" id="PS50887">
    <property type="entry name" value="GGDEF"/>
    <property type="match status" value="1"/>
</dbReference>
<dbReference type="InterPro" id="IPR029787">
    <property type="entry name" value="Nucleotide_cyclase"/>
</dbReference>
<dbReference type="FunFam" id="3.30.70.270:FF:000001">
    <property type="entry name" value="Diguanylate cyclase domain protein"/>
    <property type="match status" value="1"/>
</dbReference>
<dbReference type="InterPro" id="IPR000014">
    <property type="entry name" value="PAS"/>
</dbReference>
<dbReference type="InterPro" id="IPR000700">
    <property type="entry name" value="PAS-assoc_C"/>
</dbReference>
<dbReference type="Pfam" id="PF00989">
    <property type="entry name" value="PAS"/>
    <property type="match status" value="2"/>
</dbReference>
<dbReference type="InterPro" id="IPR001610">
    <property type="entry name" value="PAC"/>
</dbReference>
<dbReference type="GO" id="GO:0003824">
    <property type="term" value="F:catalytic activity"/>
    <property type="evidence" value="ECO:0007669"/>
    <property type="project" value="UniProtKB-ARBA"/>
</dbReference>
<dbReference type="SMART" id="SM00052">
    <property type="entry name" value="EAL"/>
    <property type="match status" value="1"/>
</dbReference>
<dbReference type="GO" id="GO:0006355">
    <property type="term" value="P:regulation of DNA-templated transcription"/>
    <property type="evidence" value="ECO:0007669"/>
    <property type="project" value="InterPro"/>
</dbReference>
<dbReference type="Pfam" id="PF00563">
    <property type="entry name" value="EAL"/>
    <property type="match status" value="1"/>
</dbReference>
<evidence type="ECO:0000313" key="6">
    <source>
        <dbReference type="EMBL" id="MBK1617138.1"/>
    </source>
</evidence>
<dbReference type="SUPFAM" id="SSF55073">
    <property type="entry name" value="Nucleotide cyclase"/>
    <property type="match status" value="1"/>
</dbReference>
<dbReference type="EMBL" id="NRRY01000002">
    <property type="protein sequence ID" value="MBK1617138.1"/>
    <property type="molecule type" value="Genomic_DNA"/>
</dbReference>
<dbReference type="PANTHER" id="PTHR44757">
    <property type="entry name" value="DIGUANYLATE CYCLASE DGCP"/>
    <property type="match status" value="1"/>
</dbReference>
<dbReference type="SMART" id="SM00267">
    <property type="entry name" value="GGDEF"/>
    <property type="match status" value="1"/>
</dbReference>
<dbReference type="InterPro" id="IPR052155">
    <property type="entry name" value="Biofilm_reg_signaling"/>
</dbReference>
<feature type="domain" description="EAL" evidence="4">
    <location>
        <begin position="789"/>
        <end position="1042"/>
    </location>
</feature>
<reference evidence="6 7" key="1">
    <citation type="journal article" date="2020" name="Microorganisms">
        <title>Osmotic Adaptation and Compatible Solute Biosynthesis of Phototrophic Bacteria as Revealed from Genome Analyses.</title>
        <authorList>
            <person name="Imhoff J.F."/>
            <person name="Rahn T."/>
            <person name="Kunzel S."/>
            <person name="Keller A."/>
            <person name="Neulinger S.C."/>
        </authorList>
    </citation>
    <scope>NUCLEOTIDE SEQUENCE [LARGE SCALE GENOMIC DNA]</scope>
    <source>
        <strain evidence="6 7">DSM 25653</strain>
    </source>
</reference>
<accession>A0A9X0W524</accession>
<keyword evidence="7" id="KW-1185">Reference proteome</keyword>
<sequence length="1077" mass="121139">MKVWSFRRIKRASVIALLVFLLAESLLAWTLWMVFRNETTHLLTLYRSELERSYEDIVNDYARLITLLNLQSVDVPAVRKLLAQAASASVEERRALRGSLYRALAPTYDLLRSQDLRVLQFVEPDGRSFLRFNRPDLYDDRIASQRPILAEVIANQQAAQGFENGRVYPGYRYAYPLFQDDQFIGVVDYSLSFDALRRAAQRLGDTASGSDQTGRQSANRLLLRRDLMQKIAHPSALALFETTPLHPDYLVEDDTSSLRDATLVEPKPPWVAALDLNLASDQGIHLAMERGDPFARNTCIGLSRCWAVLVLPVRDSQGQIAASFVSYLETPEYVVQRDWFIGLFLIVTLVLGFLVLTLRRWISSRQSLRTIGDHMAEGLYVMDRDGRILYSNQAASELLGYSQDQLSRQSAHQLFHLHGEPDDVPASECPVQQAPLRGEVYRSDTEVFRHRDGQRLPVSVVASPLYVEGELSGSVVLFRDLRAEKAAKEKLQTADVAFRHLAEAVCVTDQRASIQAVNAALTRITGYREDEVLGKNPSIFASGRQDKAFYERLWHELLTRGHWEGELWNRRKNGEEFPEWLKINAVRDPSGEIVGFVGVFNDISELRAKEARLHELAYFDQVTGLYNRNAFLEALEEELSQAQASASQFALLLCDIDRFKRINDSLGHAAGDQALKKIAGRIQQVLGPTDCAARCGGDEFGLMMRCLEHPAAPSHTAHALLAALRHPIKIAGKRVDVSASIGIALFPKDGQDSATLIKCANAALLQAKAQGRNGYRYFTAALDDDANSRFELESALRNALRKRQFRVHYQPKVSLVDGRVVGLEALVRWQHPSEGLLSPGRFLAVAQETGLMQPITEWVLQEACRQCKQWQAEGLSVGRISINLDVGFFQPSLLEKLLLQTVRESGIDPQDLEFEILEAAMRDEPEIAEFWRHLVGAGFELSIDDFGTGESSLSRLKHLPFSTLKIDRKFVLDIVEQERDWAMVRTIIGMAKSMGKETVAEGVETELQVRYLINAGCDIVQGYYFCKPCPAAEIVTFVKAGSSIERVQTLRKQLRPTNQVVRYLEPAQRKAAEPRLS</sequence>
<dbReference type="Gene3D" id="3.30.70.270">
    <property type="match status" value="1"/>
</dbReference>
<name>A0A9X0W524_9GAMM</name>
<dbReference type="NCBIfam" id="TIGR00254">
    <property type="entry name" value="GGDEF"/>
    <property type="match status" value="1"/>
</dbReference>
<dbReference type="PROSITE" id="PS50883">
    <property type="entry name" value="EAL"/>
    <property type="match status" value="1"/>
</dbReference>
<dbReference type="SUPFAM" id="SSF141868">
    <property type="entry name" value="EAL domain-like"/>
    <property type="match status" value="1"/>
</dbReference>
<evidence type="ECO:0000259" key="2">
    <source>
        <dbReference type="PROSITE" id="PS50112"/>
    </source>
</evidence>
<evidence type="ECO:0000256" key="1">
    <source>
        <dbReference type="ARBA" id="ARBA00001946"/>
    </source>
</evidence>
<dbReference type="InterPro" id="IPR001633">
    <property type="entry name" value="EAL_dom"/>
</dbReference>
<dbReference type="CDD" id="cd01948">
    <property type="entry name" value="EAL"/>
    <property type="match status" value="1"/>
</dbReference>
<evidence type="ECO:0008006" key="8">
    <source>
        <dbReference type="Google" id="ProtNLM"/>
    </source>
</evidence>
<dbReference type="InterPro" id="IPR043128">
    <property type="entry name" value="Rev_trsase/Diguanyl_cyclase"/>
</dbReference>
<feature type="domain" description="PAC" evidence="3">
    <location>
        <begin position="563"/>
        <end position="615"/>
    </location>
</feature>
<dbReference type="SMART" id="SM00091">
    <property type="entry name" value="PAS"/>
    <property type="match status" value="2"/>
</dbReference>
<feature type="domain" description="PAS" evidence="2">
    <location>
        <begin position="364"/>
        <end position="416"/>
    </location>
</feature>
<dbReference type="CDD" id="cd00130">
    <property type="entry name" value="PAS"/>
    <property type="match status" value="2"/>
</dbReference>
<dbReference type="PROSITE" id="PS50112">
    <property type="entry name" value="PAS"/>
    <property type="match status" value="2"/>
</dbReference>
<evidence type="ECO:0000259" key="5">
    <source>
        <dbReference type="PROSITE" id="PS50887"/>
    </source>
</evidence>
<dbReference type="InterPro" id="IPR035965">
    <property type="entry name" value="PAS-like_dom_sf"/>
</dbReference>
<dbReference type="InterPro" id="IPR035919">
    <property type="entry name" value="EAL_sf"/>
</dbReference>
<evidence type="ECO:0000259" key="4">
    <source>
        <dbReference type="PROSITE" id="PS50883"/>
    </source>
</evidence>
<dbReference type="Pfam" id="PF00990">
    <property type="entry name" value="GGDEF"/>
    <property type="match status" value="1"/>
</dbReference>
<dbReference type="PROSITE" id="PS50113">
    <property type="entry name" value="PAC"/>
    <property type="match status" value="2"/>
</dbReference>
<proteinExistence type="predicted"/>
<dbReference type="CDD" id="cd01949">
    <property type="entry name" value="GGDEF"/>
    <property type="match status" value="1"/>
</dbReference>